<dbReference type="EMBL" id="CAJOBR010030929">
    <property type="protein sequence ID" value="CAF4993026.1"/>
    <property type="molecule type" value="Genomic_DNA"/>
</dbReference>
<evidence type="ECO:0000313" key="1">
    <source>
        <dbReference type="EMBL" id="CAF3433049.1"/>
    </source>
</evidence>
<name>A0A818CIQ9_9BILA</name>
<dbReference type="Proteomes" id="UP000663848">
    <property type="component" value="Unassembled WGS sequence"/>
</dbReference>
<dbReference type="AlphaFoldDB" id="A0A818CIQ9"/>
<protein>
    <submittedName>
        <fullName evidence="1">Uncharacterized protein</fullName>
    </submittedName>
</protein>
<proteinExistence type="predicted"/>
<dbReference type="Proteomes" id="UP000663872">
    <property type="component" value="Unassembled WGS sequence"/>
</dbReference>
<dbReference type="EMBL" id="CAJNYT010001847">
    <property type="protein sequence ID" value="CAF3433049.1"/>
    <property type="molecule type" value="Genomic_DNA"/>
</dbReference>
<accession>A0A818CIQ9</accession>
<sequence length="128" mass="15350">MMNKLDDLIEKMKEVKEHLATLATNNEKFERFMQDKIQHDELTKQKIDSLLNNDNAFKKDLVHHSLLIERHENMFIKLLIPMFEDLFTLIAGQNQDKRVNTLDADLKCRLDRYLIQMKKTREDKSYLN</sequence>
<reference evidence="1" key="1">
    <citation type="submission" date="2021-02" db="EMBL/GenBank/DDBJ databases">
        <authorList>
            <person name="Nowell W R."/>
        </authorList>
    </citation>
    <scope>NUCLEOTIDE SEQUENCE</scope>
</reference>
<gene>
    <name evidence="1" type="ORF">GRG538_LOCUS12830</name>
    <name evidence="2" type="ORF">QYT958_LOCUS37317</name>
</gene>
<evidence type="ECO:0000313" key="2">
    <source>
        <dbReference type="EMBL" id="CAF4993026.1"/>
    </source>
</evidence>
<organism evidence="1 3">
    <name type="scientific">Rotaria socialis</name>
    <dbReference type="NCBI Taxonomy" id="392032"/>
    <lineage>
        <taxon>Eukaryota</taxon>
        <taxon>Metazoa</taxon>
        <taxon>Spiralia</taxon>
        <taxon>Gnathifera</taxon>
        <taxon>Rotifera</taxon>
        <taxon>Eurotatoria</taxon>
        <taxon>Bdelloidea</taxon>
        <taxon>Philodinida</taxon>
        <taxon>Philodinidae</taxon>
        <taxon>Rotaria</taxon>
    </lineage>
</organism>
<evidence type="ECO:0000313" key="3">
    <source>
        <dbReference type="Proteomes" id="UP000663872"/>
    </source>
</evidence>
<comment type="caution">
    <text evidence="1">The sequence shown here is derived from an EMBL/GenBank/DDBJ whole genome shotgun (WGS) entry which is preliminary data.</text>
</comment>